<dbReference type="Pfam" id="PF00651">
    <property type="entry name" value="BTB"/>
    <property type="match status" value="1"/>
</dbReference>
<dbReference type="InterPro" id="IPR011333">
    <property type="entry name" value="SKP1/BTB/POZ_sf"/>
</dbReference>
<organism evidence="2 3">
    <name type="scientific">Araneus ventricosus</name>
    <name type="common">Orbweaver spider</name>
    <name type="synonym">Epeira ventricosa</name>
    <dbReference type="NCBI Taxonomy" id="182803"/>
    <lineage>
        <taxon>Eukaryota</taxon>
        <taxon>Metazoa</taxon>
        <taxon>Ecdysozoa</taxon>
        <taxon>Arthropoda</taxon>
        <taxon>Chelicerata</taxon>
        <taxon>Arachnida</taxon>
        <taxon>Araneae</taxon>
        <taxon>Araneomorphae</taxon>
        <taxon>Entelegynae</taxon>
        <taxon>Araneoidea</taxon>
        <taxon>Araneidae</taxon>
        <taxon>Araneus</taxon>
    </lineage>
</organism>
<dbReference type="SUPFAM" id="SSF54695">
    <property type="entry name" value="POZ domain"/>
    <property type="match status" value="1"/>
</dbReference>
<protein>
    <submittedName>
        <fullName evidence="2">Protein maternal effect lethal 26</fullName>
    </submittedName>
</protein>
<name>A0A4Y2QNQ5_ARAVE</name>
<dbReference type="Gene3D" id="1.25.40.420">
    <property type="match status" value="1"/>
</dbReference>
<proteinExistence type="predicted"/>
<dbReference type="InterPro" id="IPR000210">
    <property type="entry name" value="BTB/POZ_dom"/>
</dbReference>
<reference evidence="2 3" key="1">
    <citation type="journal article" date="2019" name="Sci. Rep.">
        <title>Orb-weaving spider Araneus ventricosus genome elucidates the spidroin gene catalogue.</title>
        <authorList>
            <person name="Kono N."/>
            <person name="Nakamura H."/>
            <person name="Ohtoshi R."/>
            <person name="Moran D.A.P."/>
            <person name="Shinohara A."/>
            <person name="Yoshida Y."/>
            <person name="Fujiwara M."/>
            <person name="Mori M."/>
            <person name="Tomita M."/>
            <person name="Arakawa K."/>
        </authorList>
    </citation>
    <scope>NUCLEOTIDE SEQUENCE [LARGE SCALE GENOMIC DNA]</scope>
</reference>
<dbReference type="AlphaFoldDB" id="A0A4Y2QNQ5"/>
<dbReference type="PROSITE" id="PS50097">
    <property type="entry name" value="BTB"/>
    <property type="match status" value="1"/>
</dbReference>
<feature type="domain" description="BTB" evidence="1">
    <location>
        <begin position="350"/>
        <end position="413"/>
    </location>
</feature>
<dbReference type="InterPro" id="IPR008974">
    <property type="entry name" value="TRAF-like"/>
</dbReference>
<keyword evidence="3" id="KW-1185">Reference proteome</keyword>
<dbReference type="OrthoDB" id="624345at2759"/>
<evidence type="ECO:0000313" key="3">
    <source>
        <dbReference type="Proteomes" id="UP000499080"/>
    </source>
</evidence>
<comment type="caution">
    <text evidence="2">The sequence shown here is derived from an EMBL/GenBank/DDBJ whole genome shotgun (WGS) entry which is preliminary data.</text>
</comment>
<dbReference type="PANTHER" id="PTHR24413">
    <property type="entry name" value="SPECKLE-TYPE POZ PROTEIN"/>
    <property type="match status" value="1"/>
</dbReference>
<dbReference type="EMBL" id="BGPR01014377">
    <property type="protein sequence ID" value="GBN64951.1"/>
    <property type="molecule type" value="Genomic_DNA"/>
</dbReference>
<gene>
    <name evidence="2" type="primary">mel-26_2</name>
    <name evidence="2" type="ORF">AVEN_221648_1</name>
</gene>
<dbReference type="SMART" id="SM00225">
    <property type="entry name" value="BTB"/>
    <property type="match status" value="1"/>
</dbReference>
<dbReference type="Proteomes" id="UP000499080">
    <property type="component" value="Unassembled WGS sequence"/>
</dbReference>
<accession>A0A4Y2QNQ5</accession>
<dbReference type="CDD" id="cd18186">
    <property type="entry name" value="BTB_POZ_ZBTB_KLHL-like"/>
    <property type="match status" value="1"/>
</dbReference>
<dbReference type="SUPFAM" id="SSF49599">
    <property type="entry name" value="TRAF domain-like"/>
    <property type="match status" value="1"/>
</dbReference>
<sequence length="514" mass="60138">MASSEDCGFSFTWIIENINYLHDRLLSPKFVANCLHKTEWQLGCALKSAEPNEEIEKYLFLRKVETEPYNISVSYELSVFDAKNEKLQTFNMRGFWFHRGNSVGESKFCDLKKFSRIKTIRCHMWQGTQFCNTEQGFGRTQICIERRHFIWTIESVYFSEMEKETSFVTINSKKYPSKKITLIMYISRICERKLLVEIMNNFTCGGKYAFCRCNSYPYIQNCEISVVDSKGNIMVFPDQEKWKIALDKPFQRIPRNQNHDKYCFQFPLNSTNKDFTETCLQNGSVSFHCECDICFGVVLNQLEDDNGVFKECNDKIEKRLDCCKIATSSGTPPSNFMKDMQQLFAEKRFCDFNLKTETEIFPVHRAILGVRSPVFNAIFSHDMKENASQSVDIPDLNADTVRRMLVYIYTDKVCNILWEDAFDLYIAGDKYQLLNLKERCSFILKSNFFPSNVCQILVLADERHDEDLKRAAEDYIVDHDTEIIHLDAWKDIEKNNSNLGIDILRQIVIKRQKV</sequence>
<evidence type="ECO:0000259" key="1">
    <source>
        <dbReference type="PROSITE" id="PS50097"/>
    </source>
</evidence>
<evidence type="ECO:0000313" key="2">
    <source>
        <dbReference type="EMBL" id="GBN64951.1"/>
    </source>
</evidence>
<dbReference type="Gene3D" id="2.60.210.10">
    <property type="entry name" value="Apoptosis, Tumor Necrosis Factor Receptor Associated Protein 2, Chain A"/>
    <property type="match status" value="1"/>
</dbReference>
<dbReference type="Gene3D" id="3.30.710.10">
    <property type="entry name" value="Potassium Channel Kv1.1, Chain A"/>
    <property type="match status" value="1"/>
</dbReference>